<dbReference type="InterPro" id="IPR017850">
    <property type="entry name" value="Alkaline_phosphatase_core_sf"/>
</dbReference>
<comment type="caution">
    <text evidence="3">The sequence shown here is derived from an EMBL/GenBank/DDBJ whole genome shotgun (WGS) entry which is preliminary data.</text>
</comment>
<dbReference type="PANTHER" id="PTHR10151">
    <property type="entry name" value="ECTONUCLEOTIDE PYROPHOSPHATASE/PHOSPHODIESTERASE"/>
    <property type="match status" value="1"/>
</dbReference>
<evidence type="ECO:0000313" key="2">
    <source>
        <dbReference type="EMBL" id="KAF4666992.1"/>
    </source>
</evidence>
<dbReference type="Proteomes" id="UP000572268">
    <property type="component" value="Unassembled WGS sequence"/>
</dbReference>
<dbReference type="EMBL" id="JABAHT010000062">
    <property type="protein sequence ID" value="KAF4666992.1"/>
    <property type="molecule type" value="Genomic_DNA"/>
</dbReference>
<feature type="signal peptide" evidence="1">
    <location>
        <begin position="1"/>
        <end position="20"/>
    </location>
</feature>
<organism evidence="3 5">
    <name type="scientific">Perkinsus olseni</name>
    <name type="common">Perkinsus atlanticus</name>
    <dbReference type="NCBI Taxonomy" id="32597"/>
    <lineage>
        <taxon>Eukaryota</taxon>
        <taxon>Sar</taxon>
        <taxon>Alveolata</taxon>
        <taxon>Perkinsozoa</taxon>
        <taxon>Perkinsea</taxon>
        <taxon>Perkinsida</taxon>
        <taxon>Perkinsidae</taxon>
        <taxon>Perkinsus</taxon>
    </lineage>
</organism>
<dbReference type="GO" id="GO:0016787">
    <property type="term" value="F:hydrolase activity"/>
    <property type="evidence" value="ECO:0007669"/>
    <property type="project" value="UniProtKB-ARBA"/>
</dbReference>
<keyword evidence="1" id="KW-0732">Signal</keyword>
<dbReference type="Pfam" id="PF01663">
    <property type="entry name" value="Phosphodiest"/>
    <property type="match status" value="1"/>
</dbReference>
<evidence type="ECO:0000313" key="4">
    <source>
        <dbReference type="Proteomes" id="UP000570595"/>
    </source>
</evidence>
<evidence type="ECO:0000256" key="1">
    <source>
        <dbReference type="SAM" id="SignalP"/>
    </source>
</evidence>
<protein>
    <recommendedName>
        <fullName evidence="6">Ectonucleotide pyrophosphatase phosphodiesterase</fullName>
    </recommendedName>
</protein>
<accession>A0A7J6MAN4</accession>
<dbReference type="Gene3D" id="3.40.720.10">
    <property type="entry name" value="Alkaline Phosphatase, subunit A"/>
    <property type="match status" value="1"/>
</dbReference>
<reference evidence="4 5" key="1">
    <citation type="submission" date="2020-04" db="EMBL/GenBank/DDBJ databases">
        <title>Perkinsus olseni comparative genomics.</title>
        <authorList>
            <person name="Bogema D.R."/>
        </authorList>
    </citation>
    <scope>NUCLEOTIDE SEQUENCE [LARGE SCALE GENOMIC DNA]</scope>
    <source>
        <strain evidence="2">ATCC PRA-179</strain>
        <strain evidence="3">ATCC PRA-31</strain>
    </source>
</reference>
<dbReference type="PANTHER" id="PTHR10151:SF120">
    <property type="entry name" value="BIS(5'-ADENOSYL)-TRIPHOSPHATASE"/>
    <property type="match status" value="1"/>
</dbReference>
<feature type="chain" id="PRO_5036400580" description="Ectonucleotide pyrophosphatase phosphodiesterase" evidence="1">
    <location>
        <begin position="21"/>
        <end position="324"/>
    </location>
</feature>
<dbReference type="AlphaFoldDB" id="A0A7J6MAN4"/>
<evidence type="ECO:0008006" key="6">
    <source>
        <dbReference type="Google" id="ProtNLM"/>
    </source>
</evidence>
<evidence type="ECO:0000313" key="3">
    <source>
        <dbReference type="EMBL" id="KAF4668673.1"/>
    </source>
</evidence>
<dbReference type="InterPro" id="IPR002591">
    <property type="entry name" value="Phosphodiest/P_Trfase"/>
</dbReference>
<evidence type="ECO:0000313" key="5">
    <source>
        <dbReference type="Proteomes" id="UP000572268"/>
    </source>
</evidence>
<proteinExistence type="predicted"/>
<sequence>MSTLLLRVLFLVTAPIGVSGTTDNSAGGDGWPNGKFKRAIIIGIDGLGGNYLKYMDRTLTPKLWDIINSPAACYNLLARTEYPLDSAPNWVAVLTGMTPSETGILNNKWRVDALDPQSLFDDRVPPVSGPGQLPPTFFSVAKKYNKDIRTASVYSWKWLDKLVDEKSLDHHFMSNDDDGKTADDLIEQLNSDNPPHLAFIQLSEVDNAGHTFSWGSDEYYAALKHMEEIIVNIVGTLRVKEIAKETLIVITSDHGGYKKGHSEWMRYTAEVPIIFFSPYRFMKKSGPDGLSGWLDIKDVAPTVLGAMGIPVGEFQRGGDFSSLF</sequence>
<dbReference type="EMBL" id="JABANN010000155">
    <property type="protein sequence ID" value="KAF4668673.1"/>
    <property type="molecule type" value="Genomic_DNA"/>
</dbReference>
<name>A0A7J6MAN4_PEROL</name>
<dbReference type="Proteomes" id="UP000570595">
    <property type="component" value="Unassembled WGS sequence"/>
</dbReference>
<dbReference type="SUPFAM" id="SSF53649">
    <property type="entry name" value="Alkaline phosphatase-like"/>
    <property type="match status" value="1"/>
</dbReference>
<dbReference type="OrthoDB" id="4062651at2759"/>
<gene>
    <name evidence="3" type="ORF">FOL46_001850</name>
    <name evidence="2" type="ORF">FOZ61_008960</name>
</gene>